<gene>
    <name evidence="2" type="ORF">GB883_01815</name>
</gene>
<proteinExistence type="predicted"/>
<comment type="caution">
    <text evidence="2">The sequence shown here is derived from an EMBL/GenBank/DDBJ whole genome shotgun (WGS) entry which is preliminary data.</text>
</comment>
<organism evidence="2 3">
    <name type="scientific">Georgenia thermotolerans</name>
    <dbReference type="NCBI Taxonomy" id="527326"/>
    <lineage>
        <taxon>Bacteria</taxon>
        <taxon>Bacillati</taxon>
        <taxon>Actinomycetota</taxon>
        <taxon>Actinomycetes</taxon>
        <taxon>Micrococcales</taxon>
        <taxon>Bogoriellaceae</taxon>
        <taxon>Georgenia</taxon>
    </lineage>
</organism>
<dbReference type="PANTHER" id="PTHR11079">
    <property type="entry name" value="CYTOSINE DEAMINASE FAMILY MEMBER"/>
    <property type="match status" value="1"/>
</dbReference>
<dbReference type="InterPro" id="IPR002125">
    <property type="entry name" value="CMP_dCMP_dom"/>
</dbReference>
<dbReference type="RefSeq" id="WP_152200612.1">
    <property type="nucleotide sequence ID" value="NZ_VUKF01000004.1"/>
</dbReference>
<dbReference type="AlphaFoldDB" id="A0A7J5UU84"/>
<dbReference type="EMBL" id="WHJE01000004">
    <property type="protein sequence ID" value="KAE8765820.1"/>
    <property type="molecule type" value="Genomic_DNA"/>
</dbReference>
<dbReference type="Pfam" id="PF00383">
    <property type="entry name" value="dCMP_cyt_deam_1"/>
    <property type="match status" value="1"/>
</dbReference>
<evidence type="ECO:0000313" key="3">
    <source>
        <dbReference type="Proteomes" id="UP000451860"/>
    </source>
</evidence>
<dbReference type="SUPFAM" id="SSF53927">
    <property type="entry name" value="Cytidine deaminase-like"/>
    <property type="match status" value="1"/>
</dbReference>
<dbReference type="PANTHER" id="PTHR11079:SF179">
    <property type="entry name" value="TRNA(ADENINE(34)) DEAMINASE, CHLOROPLASTIC"/>
    <property type="match status" value="1"/>
</dbReference>
<protein>
    <submittedName>
        <fullName evidence="2">Nucleoside deaminase</fullName>
    </submittedName>
</protein>
<evidence type="ECO:0000313" key="2">
    <source>
        <dbReference type="EMBL" id="KAE8765820.1"/>
    </source>
</evidence>
<sequence length="162" mass="17294">MATETDHLERCIELAAEAVAAGDEPFGSVLVGGDGQALAEDRNRVVTRADPTAHPELALARWAAIHLSPAERAAATVYTSGEHCPMCSAAHGLVGLGPIVYIHSSAQLVEWRRAFDLPQPRVNPLPIQEVAPGVPVEGPMAGLDDRMHLLHAKYLRALLDEA</sequence>
<evidence type="ECO:0000259" key="1">
    <source>
        <dbReference type="PROSITE" id="PS51747"/>
    </source>
</evidence>
<name>A0A7J5UU84_9MICO</name>
<dbReference type="GO" id="GO:0003824">
    <property type="term" value="F:catalytic activity"/>
    <property type="evidence" value="ECO:0007669"/>
    <property type="project" value="InterPro"/>
</dbReference>
<dbReference type="Gene3D" id="3.40.140.10">
    <property type="entry name" value="Cytidine Deaminase, domain 2"/>
    <property type="match status" value="1"/>
</dbReference>
<dbReference type="OrthoDB" id="9802676at2"/>
<dbReference type="Proteomes" id="UP000451860">
    <property type="component" value="Unassembled WGS sequence"/>
</dbReference>
<keyword evidence="3" id="KW-1185">Reference proteome</keyword>
<dbReference type="CDD" id="cd01285">
    <property type="entry name" value="nucleoside_deaminase"/>
    <property type="match status" value="1"/>
</dbReference>
<dbReference type="PROSITE" id="PS51747">
    <property type="entry name" value="CYT_DCMP_DEAMINASES_2"/>
    <property type="match status" value="1"/>
</dbReference>
<feature type="domain" description="CMP/dCMP-type deaminase" evidence="1">
    <location>
        <begin position="3"/>
        <end position="119"/>
    </location>
</feature>
<accession>A0A7J5UU84</accession>
<reference evidence="2 3" key="1">
    <citation type="submission" date="2019-10" db="EMBL/GenBank/DDBJ databases">
        <title>Georgenia wutianyii sp. nov. and Georgenia yuyongxinii sp. nov. isolated from plateau pika (Ochotona curzoniae) in the Qinghai-Tibet plateau of China.</title>
        <authorList>
            <person name="Tian Z."/>
        </authorList>
    </citation>
    <scope>NUCLEOTIDE SEQUENCE [LARGE SCALE GENOMIC DNA]</scope>
    <source>
        <strain evidence="2 3">DSM 21501</strain>
    </source>
</reference>
<dbReference type="InterPro" id="IPR016193">
    <property type="entry name" value="Cytidine_deaminase-like"/>
</dbReference>